<name>A0A444MV54_9SPHI</name>
<evidence type="ECO:0000313" key="3">
    <source>
        <dbReference type="Proteomes" id="UP000286701"/>
    </source>
</evidence>
<dbReference type="InterPro" id="IPR035386">
    <property type="entry name" value="Arm-DNA-bind_5"/>
</dbReference>
<organism evidence="2 3">
    <name type="scientific">Mucilaginibacter gilvus</name>
    <dbReference type="NCBI Taxonomy" id="2305909"/>
    <lineage>
        <taxon>Bacteria</taxon>
        <taxon>Pseudomonadati</taxon>
        <taxon>Bacteroidota</taxon>
        <taxon>Sphingobacteriia</taxon>
        <taxon>Sphingobacteriales</taxon>
        <taxon>Sphingobacteriaceae</taxon>
        <taxon>Mucilaginibacter</taxon>
    </lineage>
</organism>
<dbReference type="AlphaFoldDB" id="A0A444MV54"/>
<evidence type="ECO:0000259" key="1">
    <source>
        <dbReference type="Pfam" id="PF17293"/>
    </source>
</evidence>
<gene>
    <name evidence="2" type="ORF">EPL05_03015</name>
</gene>
<dbReference type="Proteomes" id="UP000286701">
    <property type="component" value="Unassembled WGS sequence"/>
</dbReference>
<dbReference type="EMBL" id="SBIW01000001">
    <property type="protein sequence ID" value="RWY57514.1"/>
    <property type="molecule type" value="Genomic_DNA"/>
</dbReference>
<protein>
    <recommendedName>
        <fullName evidence="1">Arm DNA-binding domain-containing protein</fullName>
    </recommendedName>
</protein>
<comment type="caution">
    <text evidence="2">The sequence shown here is derived from an EMBL/GenBank/DDBJ whole genome shotgun (WGS) entry which is preliminary data.</text>
</comment>
<evidence type="ECO:0000313" key="2">
    <source>
        <dbReference type="EMBL" id="RWY57514.1"/>
    </source>
</evidence>
<dbReference type="OrthoDB" id="5326076at2"/>
<dbReference type="RefSeq" id="WP_128532020.1">
    <property type="nucleotide sequence ID" value="NZ_SBIW01000001.1"/>
</dbReference>
<keyword evidence="3" id="KW-1185">Reference proteome</keyword>
<dbReference type="Pfam" id="PF17293">
    <property type="entry name" value="Arm-DNA-bind_5"/>
    <property type="match status" value="1"/>
</dbReference>
<sequence length="68" mass="8044">MWLITTSMIQLKVILDRRKPKTNGTCPIYYWITEKKKVAYIYTGFLLYPPNGMILRTKLRSLIPCADY</sequence>
<proteinExistence type="predicted"/>
<accession>A0A444MV54</accession>
<feature type="domain" description="Arm DNA-binding" evidence="1">
    <location>
        <begin position="13"/>
        <end position="48"/>
    </location>
</feature>
<reference evidence="2 3" key="1">
    <citation type="submission" date="2019-01" db="EMBL/GenBank/DDBJ databases">
        <title>Mucilaginibacter antarcticum sp. nov., isolated from antarctic soil.</title>
        <authorList>
            <person name="Yan Y.-Q."/>
            <person name="Du Z.-J."/>
        </authorList>
    </citation>
    <scope>NUCLEOTIDE SEQUENCE [LARGE SCALE GENOMIC DNA]</scope>
    <source>
        <strain evidence="2 3">F01003</strain>
    </source>
</reference>